<dbReference type="GO" id="GO:0015891">
    <property type="term" value="P:siderophore transport"/>
    <property type="evidence" value="ECO:0007669"/>
    <property type="project" value="InterPro"/>
</dbReference>
<dbReference type="GO" id="GO:0009279">
    <property type="term" value="C:cell outer membrane"/>
    <property type="evidence" value="ECO:0007669"/>
    <property type="project" value="UniProtKB-SubCell"/>
</dbReference>
<accession>A0A918TW61</accession>
<dbReference type="Pfam" id="PF00593">
    <property type="entry name" value="TonB_dep_Rec_b-barrel"/>
    <property type="match status" value="1"/>
</dbReference>
<sequence length="712" mass="79589">MTHTPQLTLLSLSLATTAAMGQSNGDFELEPTLVTAERVAEDASSDQLVNPALNLGGKLPHSIFETPRAVEAITREEFVQRGAQNLEEAARYTSGVQSAYYGLDNRQDFVRIRGMRSQNYRDGLQYNFNFYNNTPQENYAIEQVDIVKGPASLLFGNGTAGGTVNTVSKIAGPDAKNEIMAGYGSHDRMQFGLDYNQAVNEEETVFLRLVSYFRQSDTYVDFVNDDSWFVMPSLTWKPTEDTSLSVLFNYQENESMPSLQFYPYEATQVPGFTLRNNLYAGEPSIDRYNTSQKSASLIFKHQFNDTYSFNSTLRYLQSSADYVEHTIVPPLIAQGVFGPGTPAGTYHRLLYASDHETDVFSGNMALNAKYELGTVKHELQLGFDFNRADRERYTLPPNPGLYNLNYVYGGALDFTNPNYGAMAATLPDRTELDTFEEELYGIYLSDRIEWNNFIVSLGARYDDYSLATNQLPSDTQQNWSFDAGVMYQFDNGVSPYYSYAESFEPQGVNDLTGDPLKPKEGTQHEIGVKWMPDERTLFTASYFDIEEANRVFRPDPFTVTQSSSVDIQGAEASLQHRSGDFFFQSAFTYLDTANNDIDGSPALAGVPDYQASAWLTYSPQEGPLANFRAALGARYTGTSSDGRDALETKSHTLVDAMLGYSWDDFDIQLSVSNLFDKQYIQTIETSETLGADVSSAFLGQDRSINLTATYSF</sequence>
<keyword evidence="10 15" id="KW-0798">TonB box</keyword>
<dbReference type="AlphaFoldDB" id="A0A918TW61"/>
<evidence type="ECO:0000256" key="3">
    <source>
        <dbReference type="ARBA" id="ARBA00022448"/>
    </source>
</evidence>
<keyword evidence="13 14" id="KW-0998">Cell outer membrane</keyword>
<evidence type="ECO:0000256" key="4">
    <source>
        <dbReference type="ARBA" id="ARBA00022452"/>
    </source>
</evidence>
<dbReference type="Gene3D" id="2.170.130.10">
    <property type="entry name" value="TonB-dependent receptor, plug domain"/>
    <property type="match status" value="1"/>
</dbReference>
<dbReference type="GO" id="GO:0015344">
    <property type="term" value="F:siderophore uptake transmembrane transporter activity"/>
    <property type="evidence" value="ECO:0007669"/>
    <property type="project" value="TreeGrafter"/>
</dbReference>
<evidence type="ECO:0000256" key="11">
    <source>
        <dbReference type="ARBA" id="ARBA00023136"/>
    </source>
</evidence>
<keyword evidence="11 14" id="KW-0472">Membrane</keyword>
<dbReference type="InterPro" id="IPR039426">
    <property type="entry name" value="TonB-dep_rcpt-like"/>
</dbReference>
<proteinExistence type="inferred from homology"/>
<gene>
    <name evidence="18" type="primary">bfrI</name>
    <name evidence="18" type="ORF">GCM10007100_35830</name>
</gene>
<reference evidence="18" key="1">
    <citation type="journal article" date="2014" name="Int. J. Syst. Evol. Microbiol.">
        <title>Complete genome sequence of Corynebacterium casei LMG S-19264T (=DSM 44701T), isolated from a smear-ripened cheese.</title>
        <authorList>
            <consortium name="US DOE Joint Genome Institute (JGI-PGF)"/>
            <person name="Walter F."/>
            <person name="Albersmeier A."/>
            <person name="Kalinowski J."/>
            <person name="Ruckert C."/>
        </authorList>
    </citation>
    <scope>NUCLEOTIDE SEQUENCE</scope>
    <source>
        <strain evidence="18">KCTC 12988</strain>
    </source>
</reference>
<evidence type="ECO:0000256" key="10">
    <source>
        <dbReference type="ARBA" id="ARBA00023077"/>
    </source>
</evidence>
<evidence type="ECO:0000256" key="2">
    <source>
        <dbReference type="ARBA" id="ARBA00009810"/>
    </source>
</evidence>
<dbReference type="PROSITE" id="PS52016">
    <property type="entry name" value="TONB_DEPENDENT_REC_3"/>
    <property type="match status" value="1"/>
</dbReference>
<reference evidence="18" key="2">
    <citation type="submission" date="2020-09" db="EMBL/GenBank/DDBJ databases">
        <authorList>
            <person name="Sun Q."/>
            <person name="Kim S."/>
        </authorList>
    </citation>
    <scope>NUCLEOTIDE SEQUENCE</scope>
    <source>
        <strain evidence="18">KCTC 12988</strain>
    </source>
</reference>
<dbReference type="InterPro" id="IPR036942">
    <property type="entry name" value="Beta-barrel_TonB_sf"/>
</dbReference>
<keyword evidence="7" id="KW-0732">Signal</keyword>
<evidence type="ECO:0000256" key="12">
    <source>
        <dbReference type="ARBA" id="ARBA00023170"/>
    </source>
</evidence>
<dbReference type="InterPro" id="IPR012910">
    <property type="entry name" value="Plug_dom"/>
</dbReference>
<evidence type="ECO:0000313" key="18">
    <source>
        <dbReference type="EMBL" id="GHC64911.1"/>
    </source>
</evidence>
<comment type="caution">
    <text evidence="18">The sequence shown here is derived from an EMBL/GenBank/DDBJ whole genome shotgun (WGS) entry which is preliminary data.</text>
</comment>
<dbReference type="PANTHER" id="PTHR32552:SF68">
    <property type="entry name" value="FERRICHROME OUTER MEMBRANE TRANSPORTER_PHAGE RECEPTOR"/>
    <property type="match status" value="1"/>
</dbReference>
<dbReference type="Proteomes" id="UP000644507">
    <property type="component" value="Unassembled WGS sequence"/>
</dbReference>
<evidence type="ECO:0000259" key="17">
    <source>
        <dbReference type="Pfam" id="PF07715"/>
    </source>
</evidence>
<evidence type="ECO:0000256" key="6">
    <source>
        <dbReference type="ARBA" id="ARBA00022692"/>
    </source>
</evidence>
<dbReference type="CDD" id="cd01347">
    <property type="entry name" value="ligand_gated_channel"/>
    <property type="match status" value="1"/>
</dbReference>
<dbReference type="EMBL" id="BMXI01000018">
    <property type="protein sequence ID" value="GHC64911.1"/>
    <property type="molecule type" value="Genomic_DNA"/>
</dbReference>
<dbReference type="GO" id="GO:0038023">
    <property type="term" value="F:signaling receptor activity"/>
    <property type="evidence" value="ECO:0007669"/>
    <property type="project" value="InterPro"/>
</dbReference>
<dbReference type="InterPro" id="IPR037066">
    <property type="entry name" value="Plug_dom_sf"/>
</dbReference>
<evidence type="ECO:0000259" key="16">
    <source>
        <dbReference type="Pfam" id="PF00593"/>
    </source>
</evidence>
<dbReference type="SUPFAM" id="SSF56935">
    <property type="entry name" value="Porins"/>
    <property type="match status" value="1"/>
</dbReference>
<keyword evidence="8" id="KW-0408">Iron</keyword>
<evidence type="ECO:0000256" key="8">
    <source>
        <dbReference type="ARBA" id="ARBA00023004"/>
    </source>
</evidence>
<keyword evidence="19" id="KW-1185">Reference proteome</keyword>
<evidence type="ECO:0000256" key="7">
    <source>
        <dbReference type="ARBA" id="ARBA00022729"/>
    </source>
</evidence>
<keyword evidence="4 14" id="KW-1134">Transmembrane beta strand</keyword>
<keyword evidence="9" id="KW-0406">Ion transport</keyword>
<feature type="domain" description="TonB-dependent receptor-like beta-barrel" evidence="16">
    <location>
        <begin position="257"/>
        <end position="674"/>
    </location>
</feature>
<evidence type="ECO:0000313" key="19">
    <source>
        <dbReference type="Proteomes" id="UP000644507"/>
    </source>
</evidence>
<evidence type="ECO:0000256" key="1">
    <source>
        <dbReference type="ARBA" id="ARBA00004571"/>
    </source>
</evidence>
<evidence type="ECO:0000256" key="13">
    <source>
        <dbReference type="ARBA" id="ARBA00023237"/>
    </source>
</evidence>
<dbReference type="InterPro" id="IPR000531">
    <property type="entry name" value="Beta-barrel_TonB"/>
</dbReference>
<dbReference type="PANTHER" id="PTHR32552">
    <property type="entry name" value="FERRICHROME IRON RECEPTOR-RELATED"/>
    <property type="match status" value="1"/>
</dbReference>
<feature type="domain" description="TonB-dependent receptor plug" evidence="17">
    <location>
        <begin position="64"/>
        <end position="163"/>
    </location>
</feature>
<dbReference type="Gene3D" id="2.40.170.20">
    <property type="entry name" value="TonB-dependent receptor, beta-barrel domain"/>
    <property type="match status" value="1"/>
</dbReference>
<dbReference type="InterPro" id="IPR010105">
    <property type="entry name" value="TonB_sidphr_rcpt"/>
</dbReference>
<name>A0A918TW61_9BACT</name>
<evidence type="ECO:0000256" key="9">
    <source>
        <dbReference type="ARBA" id="ARBA00023065"/>
    </source>
</evidence>
<dbReference type="RefSeq" id="WP_194598405.1">
    <property type="nucleotide sequence ID" value="NZ_BMXI01000018.1"/>
</dbReference>
<organism evidence="18 19">
    <name type="scientific">Roseibacillus persicicus</name>
    <dbReference type="NCBI Taxonomy" id="454148"/>
    <lineage>
        <taxon>Bacteria</taxon>
        <taxon>Pseudomonadati</taxon>
        <taxon>Verrucomicrobiota</taxon>
        <taxon>Verrucomicrobiia</taxon>
        <taxon>Verrucomicrobiales</taxon>
        <taxon>Verrucomicrobiaceae</taxon>
        <taxon>Roseibacillus</taxon>
    </lineage>
</organism>
<evidence type="ECO:0000256" key="5">
    <source>
        <dbReference type="ARBA" id="ARBA00022496"/>
    </source>
</evidence>
<evidence type="ECO:0000256" key="14">
    <source>
        <dbReference type="PROSITE-ProRule" id="PRU01360"/>
    </source>
</evidence>
<keyword evidence="6 14" id="KW-0812">Transmembrane</keyword>
<keyword evidence="12 18" id="KW-0675">Receptor</keyword>
<comment type="subcellular location">
    <subcellularLocation>
        <location evidence="1 14">Cell outer membrane</location>
        <topology evidence="1 14">Multi-pass membrane protein</topology>
    </subcellularLocation>
</comment>
<evidence type="ECO:0000256" key="15">
    <source>
        <dbReference type="RuleBase" id="RU003357"/>
    </source>
</evidence>
<dbReference type="NCBIfam" id="TIGR01783">
    <property type="entry name" value="TonB-siderophor"/>
    <property type="match status" value="1"/>
</dbReference>
<comment type="similarity">
    <text evidence="2 14 15">Belongs to the TonB-dependent receptor family.</text>
</comment>
<keyword evidence="5" id="KW-0410">Iron transport</keyword>
<protein>
    <submittedName>
        <fullName evidence="18">Ferrisiderophore receptor</fullName>
    </submittedName>
</protein>
<keyword evidence="3 14" id="KW-0813">Transport</keyword>
<dbReference type="Pfam" id="PF07715">
    <property type="entry name" value="Plug"/>
    <property type="match status" value="1"/>
</dbReference>